<accession>A0A9N9EUQ7</accession>
<feature type="region of interest" description="Disordered" evidence="1">
    <location>
        <begin position="1"/>
        <end position="54"/>
    </location>
</feature>
<feature type="compositionally biased region" description="Polar residues" evidence="1">
    <location>
        <begin position="1"/>
        <end position="25"/>
    </location>
</feature>
<evidence type="ECO:0000256" key="1">
    <source>
        <dbReference type="SAM" id="MobiDB-lite"/>
    </source>
</evidence>
<gene>
    <name evidence="2" type="ORF">DERYTH_LOCUS12504</name>
</gene>
<feature type="compositionally biased region" description="Polar residues" evidence="1">
    <location>
        <begin position="36"/>
        <end position="54"/>
    </location>
</feature>
<dbReference type="AlphaFoldDB" id="A0A9N9EUQ7"/>
<protein>
    <submittedName>
        <fullName evidence="2">21174_t:CDS:1</fullName>
    </submittedName>
</protein>
<organism evidence="2 3">
    <name type="scientific">Dentiscutata erythropus</name>
    <dbReference type="NCBI Taxonomy" id="1348616"/>
    <lineage>
        <taxon>Eukaryota</taxon>
        <taxon>Fungi</taxon>
        <taxon>Fungi incertae sedis</taxon>
        <taxon>Mucoromycota</taxon>
        <taxon>Glomeromycotina</taxon>
        <taxon>Glomeromycetes</taxon>
        <taxon>Diversisporales</taxon>
        <taxon>Gigasporaceae</taxon>
        <taxon>Dentiscutata</taxon>
    </lineage>
</organism>
<reference evidence="2" key="1">
    <citation type="submission" date="2021-06" db="EMBL/GenBank/DDBJ databases">
        <authorList>
            <person name="Kallberg Y."/>
            <person name="Tangrot J."/>
            <person name="Rosling A."/>
        </authorList>
    </citation>
    <scope>NUCLEOTIDE SEQUENCE</scope>
    <source>
        <strain evidence="2">MA453B</strain>
    </source>
</reference>
<comment type="caution">
    <text evidence="2">The sequence shown here is derived from an EMBL/GenBank/DDBJ whole genome shotgun (WGS) entry which is preliminary data.</text>
</comment>
<sequence>MNTDNTANTSTSQPTSELVDLTSTPLVDPHNHEFNAATTLQQTKQTDQSTAVQQ</sequence>
<evidence type="ECO:0000313" key="2">
    <source>
        <dbReference type="EMBL" id="CAG8693089.1"/>
    </source>
</evidence>
<name>A0A9N9EUQ7_9GLOM</name>
<proteinExistence type="predicted"/>
<evidence type="ECO:0000313" key="3">
    <source>
        <dbReference type="Proteomes" id="UP000789405"/>
    </source>
</evidence>
<dbReference type="EMBL" id="CAJVPY010008229">
    <property type="protein sequence ID" value="CAG8693089.1"/>
    <property type="molecule type" value="Genomic_DNA"/>
</dbReference>
<dbReference type="Proteomes" id="UP000789405">
    <property type="component" value="Unassembled WGS sequence"/>
</dbReference>
<keyword evidence="3" id="KW-1185">Reference proteome</keyword>
<feature type="non-terminal residue" evidence="2">
    <location>
        <position position="1"/>
    </location>
</feature>